<sequence length="538" mass="58257">MSDISDEDGVLNPAKRRRLDKGKGKVVVIDSDDDEDGSASRPSSAVPFSANGQPDSRHSAVAAVARGATGSGASTPLSTYTRTSSRLANDNAVTERPRRAAAEAEDDLSDEEATGKTGRNQANKWETFQRSWEAVTEDETGGLQGAVDRLLAKARRRRAETSQSSLRRSIIRHMYILFDLSSSMAEKDLRPNRFDLTLQYLRAFVTEWFDQNPLGQIGIIGLRDGLAEMIIEMGGNPHAILAALADKRKFEPSGEPSLQNGLDMARSSMGHLPSTSSLEIFVLFSSLASTDPGSIHKTLAALMSTKIRVSIIALAAELKICRLIAEKTGGKFGVALNESHYHDLMWEMVQAPATTMAGTAGLKSALDTVAKRAQGSSGGKPPPSDLMMMGFPTRLPIASPISLCACHGAMRKGGYLCPRCGAKVCEVPTDCELLVLVSRAVVWDNIIRTGSGDATVILLRVHGTISRSMYHKSTTNETGVAHIDRSVSPTGRYRYALSTSLHSELIDPLVDVRNVKKTTAWTVTYYTVTWMIVNDLAF</sequence>
<evidence type="ECO:0000313" key="2">
    <source>
        <dbReference type="Proteomes" id="UP001230649"/>
    </source>
</evidence>
<accession>A0ACC2WSK5</accession>
<gene>
    <name evidence="1" type="ORF">QFC20_001554</name>
</gene>
<organism evidence="1 2">
    <name type="scientific">Naganishia adeliensis</name>
    <dbReference type="NCBI Taxonomy" id="92952"/>
    <lineage>
        <taxon>Eukaryota</taxon>
        <taxon>Fungi</taxon>
        <taxon>Dikarya</taxon>
        <taxon>Basidiomycota</taxon>
        <taxon>Agaricomycotina</taxon>
        <taxon>Tremellomycetes</taxon>
        <taxon>Filobasidiales</taxon>
        <taxon>Filobasidiaceae</taxon>
        <taxon>Naganishia</taxon>
    </lineage>
</organism>
<protein>
    <submittedName>
        <fullName evidence="1">Uncharacterized protein</fullName>
    </submittedName>
</protein>
<name>A0ACC2WSK5_9TREE</name>
<evidence type="ECO:0000313" key="1">
    <source>
        <dbReference type="EMBL" id="KAJ9114411.1"/>
    </source>
</evidence>
<reference evidence="1" key="1">
    <citation type="submission" date="2023-04" db="EMBL/GenBank/DDBJ databases">
        <title>Draft Genome sequencing of Naganishia species isolated from polar environments using Oxford Nanopore Technology.</title>
        <authorList>
            <person name="Leo P."/>
            <person name="Venkateswaran K."/>
        </authorList>
    </citation>
    <scope>NUCLEOTIDE SEQUENCE</scope>
    <source>
        <strain evidence="1">MNA-CCFEE 5262</strain>
    </source>
</reference>
<dbReference type="EMBL" id="JASBWS010000009">
    <property type="protein sequence ID" value="KAJ9114411.1"/>
    <property type="molecule type" value="Genomic_DNA"/>
</dbReference>
<dbReference type="Proteomes" id="UP001230649">
    <property type="component" value="Unassembled WGS sequence"/>
</dbReference>
<keyword evidence="2" id="KW-1185">Reference proteome</keyword>
<comment type="caution">
    <text evidence="1">The sequence shown here is derived from an EMBL/GenBank/DDBJ whole genome shotgun (WGS) entry which is preliminary data.</text>
</comment>
<proteinExistence type="predicted"/>